<dbReference type="Pfam" id="PF07963">
    <property type="entry name" value="N_methyl"/>
    <property type="match status" value="1"/>
</dbReference>
<sequence length="176" mass="18810">MHKRFNPKSTAGAAGFSLVEVLIAMLLAALCLLGLVLSQVKALQYASSSLAYTVATVQVQNAVERAWPSLCALQRAELSYDATLQQQWLPLAGRDPQGFVVSLPTPAAFDFSATPYSYSTPLPGAIPLPPPGSATPALPNSFLIQVSWNDARFNDNQANTLDIDTSFPWLRNGGAC</sequence>
<proteinExistence type="predicted"/>
<organism evidence="1 2">
    <name type="scientific">Rheinheimera muenzenbergensis</name>
    <dbReference type="NCBI Taxonomy" id="1193628"/>
    <lineage>
        <taxon>Bacteria</taxon>
        <taxon>Pseudomonadati</taxon>
        <taxon>Pseudomonadota</taxon>
        <taxon>Gammaproteobacteria</taxon>
        <taxon>Chromatiales</taxon>
        <taxon>Chromatiaceae</taxon>
        <taxon>Rheinheimera</taxon>
    </lineage>
</organism>
<comment type="caution">
    <text evidence="1">The sequence shown here is derived from an EMBL/GenBank/DDBJ whole genome shotgun (WGS) entry which is preliminary data.</text>
</comment>
<evidence type="ECO:0000313" key="1">
    <source>
        <dbReference type="EMBL" id="MEH8018710.1"/>
    </source>
</evidence>
<protein>
    <submittedName>
        <fullName evidence="1">Prepilin-type N-terminal cleavage/methylation domain-containing protein</fullName>
    </submittedName>
</protein>
<keyword evidence="2" id="KW-1185">Reference proteome</keyword>
<dbReference type="EMBL" id="JALAAR010000015">
    <property type="protein sequence ID" value="MEH8018710.1"/>
    <property type="molecule type" value="Genomic_DNA"/>
</dbReference>
<dbReference type="Proteomes" id="UP001375382">
    <property type="component" value="Unassembled WGS sequence"/>
</dbReference>
<dbReference type="InterPro" id="IPR012902">
    <property type="entry name" value="N_methyl_site"/>
</dbReference>
<gene>
    <name evidence="1" type="ORF">MN202_15820</name>
</gene>
<name>A0ABU8CAT5_9GAMM</name>
<evidence type="ECO:0000313" key="2">
    <source>
        <dbReference type="Proteomes" id="UP001375382"/>
    </source>
</evidence>
<dbReference type="RefSeq" id="WP_335737112.1">
    <property type="nucleotide sequence ID" value="NZ_JALAAR010000015.1"/>
</dbReference>
<reference evidence="1 2" key="1">
    <citation type="journal article" date="2023" name="Ecotoxicol. Environ. Saf.">
        <title>Mercury remediation potential of mercury-resistant strain Rheinheimera metallidurans sp. nov. isolated from a municipal waste dumping site.</title>
        <authorList>
            <person name="Yadav V."/>
            <person name="Manjhi A."/>
            <person name="Vadakedath N."/>
        </authorList>
    </citation>
    <scope>NUCLEOTIDE SEQUENCE [LARGE SCALE GENOMIC DNA]</scope>
    <source>
        <strain evidence="1 2">E-49</strain>
    </source>
</reference>
<accession>A0ABU8CAT5</accession>
<dbReference type="NCBIfam" id="TIGR02532">
    <property type="entry name" value="IV_pilin_GFxxxE"/>
    <property type="match status" value="1"/>
</dbReference>